<organism evidence="2 3">
    <name type="scientific">Sphingomonas abietis</name>
    <dbReference type="NCBI Taxonomy" id="3012344"/>
    <lineage>
        <taxon>Bacteria</taxon>
        <taxon>Pseudomonadati</taxon>
        <taxon>Pseudomonadota</taxon>
        <taxon>Alphaproteobacteria</taxon>
        <taxon>Sphingomonadales</taxon>
        <taxon>Sphingomonadaceae</taxon>
        <taxon>Sphingomonas</taxon>
    </lineage>
</organism>
<dbReference type="PANTHER" id="PTHR43798:SF29">
    <property type="entry name" value="AB HYDROLASE-1 DOMAIN-CONTAINING PROTEIN"/>
    <property type="match status" value="1"/>
</dbReference>
<evidence type="ECO:0000313" key="2">
    <source>
        <dbReference type="EMBL" id="WBO22935.1"/>
    </source>
</evidence>
<dbReference type="InterPro" id="IPR050266">
    <property type="entry name" value="AB_hydrolase_sf"/>
</dbReference>
<accession>A0ABY7NQ47</accession>
<gene>
    <name evidence="2" type="ORF">PBT88_01965</name>
</gene>
<evidence type="ECO:0000259" key="1">
    <source>
        <dbReference type="Pfam" id="PF00561"/>
    </source>
</evidence>
<dbReference type="EMBL" id="CP115174">
    <property type="protein sequence ID" value="WBO22935.1"/>
    <property type="molecule type" value="Genomic_DNA"/>
</dbReference>
<sequence length="265" mass="28664">MFTDFEAFGLVHSHHDEGFDGPFDQPDIGEMIEARDMLTPTVFLPGLLCDASLWRTQIDTLAGSVAPMVADLTLDDSIAAMARRVLASAPNRFALVALSMGGYVALEIMRQAPERVTRLALIDTSARADTPERAAVRRAGMSSLARGKFVGITRALLDTLVHPEKTVGPVADTLRAMAGRVGGAAFLRQQRAILDRIDSRPDLPDIRVPTLIAVGDSDQVTPPDHAEEMAALISNAQLHVFKRCGHLPALEIPDETAALLANWLR</sequence>
<dbReference type="InterPro" id="IPR000073">
    <property type="entry name" value="AB_hydrolase_1"/>
</dbReference>
<dbReference type="PANTHER" id="PTHR43798">
    <property type="entry name" value="MONOACYLGLYCEROL LIPASE"/>
    <property type="match status" value="1"/>
</dbReference>
<dbReference type="GO" id="GO:0016787">
    <property type="term" value="F:hydrolase activity"/>
    <property type="evidence" value="ECO:0007669"/>
    <property type="project" value="UniProtKB-KW"/>
</dbReference>
<dbReference type="PRINTS" id="PR00111">
    <property type="entry name" value="ABHYDROLASE"/>
</dbReference>
<protein>
    <submittedName>
        <fullName evidence="2">Alpha/beta fold hydrolase</fullName>
    </submittedName>
</protein>
<dbReference type="RefSeq" id="WP_270077572.1">
    <property type="nucleotide sequence ID" value="NZ_CP115174.1"/>
</dbReference>
<dbReference type="SUPFAM" id="SSF53474">
    <property type="entry name" value="alpha/beta-Hydrolases"/>
    <property type="match status" value="1"/>
</dbReference>
<feature type="domain" description="AB hydrolase-1" evidence="1">
    <location>
        <begin position="78"/>
        <end position="251"/>
    </location>
</feature>
<dbReference type="InterPro" id="IPR029058">
    <property type="entry name" value="AB_hydrolase_fold"/>
</dbReference>
<dbReference type="Proteomes" id="UP001210865">
    <property type="component" value="Chromosome"/>
</dbReference>
<proteinExistence type="predicted"/>
<keyword evidence="2" id="KW-0378">Hydrolase</keyword>
<reference evidence="2 3" key="1">
    <citation type="submission" date="2022-12" db="EMBL/GenBank/DDBJ databases">
        <title>Sphingomonas abieness sp. nov., an endophytic bacterium isolated from Abies koreana.</title>
        <authorList>
            <person name="Jiang L."/>
            <person name="Lee J."/>
        </authorList>
    </citation>
    <scope>NUCLEOTIDE SEQUENCE [LARGE SCALE GENOMIC DNA]</scope>
    <source>
        <strain evidence="3">PAMB 00755</strain>
    </source>
</reference>
<name>A0ABY7NQ47_9SPHN</name>
<evidence type="ECO:0000313" key="3">
    <source>
        <dbReference type="Proteomes" id="UP001210865"/>
    </source>
</evidence>
<keyword evidence="3" id="KW-1185">Reference proteome</keyword>
<dbReference type="Gene3D" id="3.40.50.1820">
    <property type="entry name" value="alpha/beta hydrolase"/>
    <property type="match status" value="1"/>
</dbReference>
<dbReference type="Pfam" id="PF00561">
    <property type="entry name" value="Abhydrolase_1"/>
    <property type="match status" value="1"/>
</dbReference>